<dbReference type="Gene3D" id="2.60.40.10">
    <property type="entry name" value="Immunoglobulins"/>
    <property type="match status" value="1"/>
</dbReference>
<evidence type="ECO:0008006" key="5">
    <source>
        <dbReference type="Google" id="ProtNLM"/>
    </source>
</evidence>
<feature type="region of interest" description="Disordered" evidence="1">
    <location>
        <begin position="204"/>
        <end position="227"/>
    </location>
</feature>
<keyword evidence="2" id="KW-1133">Transmembrane helix</keyword>
<dbReference type="CDD" id="cd00093">
    <property type="entry name" value="HTH_XRE"/>
    <property type="match status" value="1"/>
</dbReference>
<dbReference type="Pfam" id="PF13413">
    <property type="entry name" value="HTH_25"/>
    <property type="match status" value="1"/>
</dbReference>
<evidence type="ECO:0000256" key="1">
    <source>
        <dbReference type="SAM" id="MobiDB-lite"/>
    </source>
</evidence>
<dbReference type="InterPro" id="IPR001387">
    <property type="entry name" value="Cro/C1-type_HTH"/>
</dbReference>
<name>A0A1G1WLW6_9BACT</name>
<dbReference type="InterPro" id="IPR010982">
    <property type="entry name" value="Lambda_DNA-bd_dom_sf"/>
</dbReference>
<keyword evidence="2" id="KW-0812">Transmembrane</keyword>
<accession>A0A1G1WLW6</accession>
<gene>
    <name evidence="3" type="ORF">A3J50_00990</name>
</gene>
<proteinExistence type="predicted"/>
<evidence type="ECO:0000313" key="3">
    <source>
        <dbReference type="EMBL" id="OGY28674.1"/>
    </source>
</evidence>
<dbReference type="Pfam" id="PF09136">
    <property type="entry name" value="Glucodextran_B"/>
    <property type="match status" value="1"/>
</dbReference>
<dbReference type="PANTHER" id="PTHR34475">
    <property type="match status" value="1"/>
</dbReference>
<dbReference type="AlphaFoldDB" id="A0A1G1WLW6"/>
<keyword evidence="2" id="KW-0472">Membrane</keyword>
<dbReference type="EMBL" id="MHCX01000045">
    <property type="protein sequence ID" value="OGY28674.1"/>
    <property type="molecule type" value="Genomic_DNA"/>
</dbReference>
<dbReference type="InterPro" id="IPR050400">
    <property type="entry name" value="Bact_Cytoskel_RodZ"/>
</dbReference>
<feature type="transmembrane region" description="Helical" evidence="2">
    <location>
        <begin position="100"/>
        <end position="118"/>
    </location>
</feature>
<reference evidence="3 4" key="1">
    <citation type="journal article" date="2016" name="Nat. Commun.">
        <title>Thousands of microbial genomes shed light on interconnected biogeochemical processes in an aquifer system.</title>
        <authorList>
            <person name="Anantharaman K."/>
            <person name="Brown C.T."/>
            <person name="Hug L.A."/>
            <person name="Sharon I."/>
            <person name="Castelle C.J."/>
            <person name="Probst A.J."/>
            <person name="Thomas B.C."/>
            <person name="Singh A."/>
            <person name="Wilkins M.J."/>
            <person name="Karaoz U."/>
            <person name="Brodie E.L."/>
            <person name="Williams K.H."/>
            <person name="Hubbard S.S."/>
            <person name="Banfield J.F."/>
        </authorList>
    </citation>
    <scope>NUCLEOTIDE SEQUENCE [LARGE SCALE GENOMIC DNA]</scope>
</reference>
<dbReference type="PANTHER" id="PTHR34475:SF1">
    <property type="entry name" value="CYTOSKELETON PROTEIN RODZ"/>
    <property type="match status" value="1"/>
</dbReference>
<sequence length="227" mass="25106">MRTVAEVFIEERKKRGLSLEEVQRQTKIRKSILELLEKGDYDELPAPTFIKGLIRNYGEYLGLDVNELLALFRREYDDRKNVKTSPTPLESQRFVLTPRVVLVGFVSLVVILFVGYLYREYQSFAASPLLVIDEPQDNLKLNKTSVSVVGRSDPDAEVKINGQVINLGPGGTFTQEVGIAQGTNILVITAVNKLGKITTASRAVSVELPKEEPTPPPSASGSSDTSR</sequence>
<dbReference type="Gene3D" id="1.10.260.40">
    <property type="entry name" value="lambda repressor-like DNA-binding domains"/>
    <property type="match status" value="1"/>
</dbReference>
<protein>
    <recommendedName>
        <fullName evidence="5">HTH cro/C1-type domain-containing protein</fullName>
    </recommendedName>
</protein>
<dbReference type="GO" id="GO:0003677">
    <property type="term" value="F:DNA binding"/>
    <property type="evidence" value="ECO:0007669"/>
    <property type="project" value="InterPro"/>
</dbReference>
<evidence type="ECO:0000313" key="4">
    <source>
        <dbReference type="Proteomes" id="UP000177821"/>
    </source>
</evidence>
<dbReference type="InterPro" id="IPR013783">
    <property type="entry name" value="Ig-like_fold"/>
</dbReference>
<organism evidence="3 4">
    <name type="scientific">Candidatus Woykebacteria bacterium RIFCSPHIGHO2_02_FULL_43_16b</name>
    <dbReference type="NCBI Taxonomy" id="1802601"/>
    <lineage>
        <taxon>Bacteria</taxon>
        <taxon>Candidatus Woykeibacteriota</taxon>
    </lineage>
</organism>
<dbReference type="Proteomes" id="UP000177821">
    <property type="component" value="Unassembled WGS sequence"/>
</dbReference>
<evidence type="ECO:0000256" key="2">
    <source>
        <dbReference type="SAM" id="Phobius"/>
    </source>
</evidence>
<comment type="caution">
    <text evidence="3">The sequence shown here is derived from an EMBL/GenBank/DDBJ whole genome shotgun (WGS) entry which is preliminary data.</text>
</comment>